<feature type="domain" description="GmrSD restriction endonucleases N-terminal" evidence="2">
    <location>
        <begin position="52"/>
        <end position="194"/>
    </location>
</feature>
<accession>A0A0D7BNB8</accession>
<evidence type="ECO:0000256" key="1">
    <source>
        <dbReference type="SAM" id="MobiDB-lite"/>
    </source>
</evidence>
<evidence type="ECO:0000259" key="2">
    <source>
        <dbReference type="Pfam" id="PF03235"/>
    </source>
</evidence>
<dbReference type="AlphaFoldDB" id="A0A0D7BNB8"/>
<dbReference type="EMBL" id="KN880447">
    <property type="protein sequence ID" value="KIY72063.1"/>
    <property type="molecule type" value="Genomic_DNA"/>
</dbReference>
<dbReference type="OrthoDB" id="5419821at2759"/>
<feature type="compositionally biased region" description="Acidic residues" evidence="1">
    <location>
        <begin position="10"/>
        <end position="30"/>
    </location>
</feature>
<gene>
    <name evidence="3" type="ORF">CYLTODRAFT_418242</name>
</gene>
<reference evidence="3 4" key="1">
    <citation type="journal article" date="2015" name="Fungal Genet. Biol.">
        <title>Evolution of novel wood decay mechanisms in Agaricales revealed by the genome sequences of Fistulina hepatica and Cylindrobasidium torrendii.</title>
        <authorList>
            <person name="Floudas D."/>
            <person name="Held B.W."/>
            <person name="Riley R."/>
            <person name="Nagy L.G."/>
            <person name="Koehler G."/>
            <person name="Ransdell A.S."/>
            <person name="Younus H."/>
            <person name="Chow J."/>
            <person name="Chiniquy J."/>
            <person name="Lipzen A."/>
            <person name="Tritt A."/>
            <person name="Sun H."/>
            <person name="Haridas S."/>
            <person name="LaButti K."/>
            <person name="Ohm R.A."/>
            <person name="Kues U."/>
            <person name="Blanchette R.A."/>
            <person name="Grigoriev I.V."/>
            <person name="Minto R.E."/>
            <person name="Hibbett D.S."/>
        </authorList>
    </citation>
    <scope>NUCLEOTIDE SEQUENCE [LARGE SCALE GENOMIC DNA]</scope>
    <source>
        <strain evidence="3 4">FP15055 ss-10</strain>
    </source>
</reference>
<evidence type="ECO:0000313" key="3">
    <source>
        <dbReference type="EMBL" id="KIY72063.1"/>
    </source>
</evidence>
<keyword evidence="4" id="KW-1185">Reference proteome</keyword>
<evidence type="ECO:0000313" key="4">
    <source>
        <dbReference type="Proteomes" id="UP000054007"/>
    </source>
</evidence>
<dbReference type="InterPro" id="IPR004919">
    <property type="entry name" value="GmrSD_N"/>
</dbReference>
<organism evidence="3 4">
    <name type="scientific">Cylindrobasidium torrendii FP15055 ss-10</name>
    <dbReference type="NCBI Taxonomy" id="1314674"/>
    <lineage>
        <taxon>Eukaryota</taxon>
        <taxon>Fungi</taxon>
        <taxon>Dikarya</taxon>
        <taxon>Basidiomycota</taxon>
        <taxon>Agaricomycotina</taxon>
        <taxon>Agaricomycetes</taxon>
        <taxon>Agaricomycetidae</taxon>
        <taxon>Agaricales</taxon>
        <taxon>Marasmiineae</taxon>
        <taxon>Physalacriaceae</taxon>
        <taxon>Cylindrobasidium</taxon>
    </lineage>
</organism>
<proteinExistence type="predicted"/>
<dbReference type="PANTHER" id="PTHR39639">
    <property type="entry name" value="CHROMOSOME 16, WHOLE GENOME SHOTGUN SEQUENCE"/>
    <property type="match status" value="1"/>
</dbReference>
<dbReference type="STRING" id="1314674.A0A0D7BNB8"/>
<feature type="compositionally biased region" description="Basic residues" evidence="1">
    <location>
        <begin position="373"/>
        <end position="383"/>
    </location>
</feature>
<name>A0A0D7BNB8_9AGAR</name>
<feature type="region of interest" description="Disordered" evidence="1">
    <location>
        <begin position="363"/>
        <end position="383"/>
    </location>
</feature>
<sequence length="383" mass="43259">MAKRTREEADPAYEEDELMGDPEDEEEAEEFEIQGALKAPRATTYSASSLFNLISQEQIILDPEYQRDIVWTSAKQSNLIDSIMRNYYIPPIVFATGDDEKKTCIDGKQRLTSINLFMEGNLPFIDSVSKKRLWFRSSDPKNEILPKKLKRQFENRQIVCVEYTDLTVDNEHDIFSRVQNGVALNQSEKLQAILGNRNTFIRTLSQSDDVQGLPFEKKRGADFRVIAHAACTVMSWSPSAGARQGQACTNSHAILGKWLAEAGNPEVPSAERKRFRGAVRFIASLNPQPMPQKRTIAPMELVGMIIFAYYFMQTSEADPASAEAAQAVARFRSALHSKVTEIKMNYACAMPMLQYIVDNVSPEEDAEKAQTTRTRRGVKKQKV</sequence>
<dbReference type="Pfam" id="PF03235">
    <property type="entry name" value="GmrSD_N"/>
    <property type="match status" value="1"/>
</dbReference>
<feature type="region of interest" description="Disordered" evidence="1">
    <location>
        <begin position="1"/>
        <end position="30"/>
    </location>
</feature>
<protein>
    <recommendedName>
        <fullName evidence="2">GmrSD restriction endonucleases N-terminal domain-containing protein</fullName>
    </recommendedName>
</protein>
<dbReference type="Proteomes" id="UP000054007">
    <property type="component" value="Unassembled WGS sequence"/>
</dbReference>
<dbReference type="PANTHER" id="PTHR39639:SF1">
    <property type="entry name" value="DUF262 DOMAIN-CONTAINING PROTEIN"/>
    <property type="match status" value="1"/>
</dbReference>